<dbReference type="AlphaFoldDB" id="W4IQT1"/>
<feature type="transmembrane region" description="Helical" evidence="1">
    <location>
        <begin position="231"/>
        <end position="253"/>
    </location>
</feature>
<organism evidence="3 4">
    <name type="scientific">Plasmodium falciparum NF135/5.C10</name>
    <dbReference type="NCBI Taxonomy" id="1036726"/>
    <lineage>
        <taxon>Eukaryota</taxon>
        <taxon>Sar</taxon>
        <taxon>Alveolata</taxon>
        <taxon>Apicomplexa</taxon>
        <taxon>Aconoidasida</taxon>
        <taxon>Haemosporida</taxon>
        <taxon>Plasmodiidae</taxon>
        <taxon>Plasmodium</taxon>
        <taxon>Plasmodium (Laverania)</taxon>
    </lineage>
</organism>
<evidence type="ECO:0000313" key="3">
    <source>
        <dbReference type="EMBL" id="ETW45490.1"/>
    </source>
</evidence>
<dbReference type="Proteomes" id="UP000019114">
    <property type="component" value="Unassembled WGS sequence"/>
</dbReference>
<keyword evidence="1" id="KW-1133">Transmembrane helix</keyword>
<dbReference type="InterPro" id="IPR006373">
    <property type="entry name" value="VSA_Rifin"/>
</dbReference>
<evidence type="ECO:0000313" key="4">
    <source>
        <dbReference type="Proteomes" id="UP000019114"/>
    </source>
</evidence>
<gene>
    <name evidence="3" type="ORF">PFNF135_00012</name>
</gene>
<evidence type="ECO:0000256" key="2">
    <source>
        <dbReference type="SAM" id="SignalP"/>
    </source>
</evidence>
<name>W4IQT1_PLAFA</name>
<proteinExistence type="predicted"/>
<keyword evidence="1" id="KW-0472">Membrane</keyword>
<accession>W4IQT1</accession>
<evidence type="ECO:0000256" key="1">
    <source>
        <dbReference type="SAM" id="Phobius"/>
    </source>
</evidence>
<keyword evidence="2" id="KW-0732">Signal</keyword>
<dbReference type="EMBL" id="KI926016">
    <property type="protein sequence ID" value="ETW45490.1"/>
    <property type="molecule type" value="Genomic_DNA"/>
</dbReference>
<protein>
    <recommendedName>
        <fullName evidence="5">Surface antigen</fullName>
    </recommendedName>
</protein>
<feature type="chain" id="PRO_5004843325" description="Surface antigen" evidence="2">
    <location>
        <begin position="26"/>
        <end position="273"/>
    </location>
</feature>
<dbReference type="Pfam" id="PF02009">
    <property type="entry name" value="RIFIN"/>
    <property type="match status" value="2"/>
</dbReference>
<sequence>MKLHYSKILLFSLPLNILVSSSSNAHNNKPYIKSHTSTTTWRGLSEYDPYIPNYDNDAEMKSVKENFDRQTSQRFDEYEERMKGKRQKRGGVAPVWGLISGLWYATWSQYVSRVASKAAVDVGVRAAIEGLKEFYSLPKIISVSEIEEFVTPTNYFHKMSFVTFVQKVNSTKCVSADASKEAFCDFVTNKGPGELYRGAARIAEIADQTAKDTVVTETAKYASQTTTYSTAIIASIVAIVVIVLVMVIIFLILRYRRKMKMNKKLQYTKLLNE</sequence>
<evidence type="ECO:0008006" key="5">
    <source>
        <dbReference type="Google" id="ProtNLM"/>
    </source>
</evidence>
<keyword evidence="1" id="KW-0812">Transmembrane</keyword>
<feature type="signal peptide" evidence="2">
    <location>
        <begin position="1"/>
        <end position="25"/>
    </location>
</feature>
<reference evidence="3 4" key="1">
    <citation type="submission" date="2013-02" db="EMBL/GenBank/DDBJ databases">
        <title>The Genome Annotation of Plasmodium falciparum NF135/5.C10.</title>
        <authorList>
            <consortium name="The Broad Institute Genome Sequencing Platform"/>
            <consortium name="The Broad Institute Genome Sequencing Center for Infectious Disease"/>
            <person name="Neafsey D."/>
            <person name="Hoffman S."/>
            <person name="Volkman S."/>
            <person name="Rosenthal P."/>
            <person name="Walker B."/>
            <person name="Young S.K."/>
            <person name="Zeng Q."/>
            <person name="Gargeya S."/>
            <person name="Fitzgerald M."/>
            <person name="Haas B."/>
            <person name="Abouelleil A."/>
            <person name="Allen A.W."/>
            <person name="Alvarado L."/>
            <person name="Arachchi H.M."/>
            <person name="Berlin A.M."/>
            <person name="Chapman S.B."/>
            <person name="Gainer-Dewar J."/>
            <person name="Goldberg J."/>
            <person name="Griggs A."/>
            <person name="Gujja S."/>
            <person name="Hansen M."/>
            <person name="Howarth C."/>
            <person name="Imamovic A."/>
            <person name="Ireland A."/>
            <person name="Larimer J."/>
            <person name="McCowan C."/>
            <person name="Murphy C."/>
            <person name="Pearson M."/>
            <person name="Poon T.W."/>
            <person name="Priest M."/>
            <person name="Roberts A."/>
            <person name="Saif S."/>
            <person name="Shea T."/>
            <person name="Sisk P."/>
            <person name="Sykes S."/>
            <person name="Wortman J."/>
            <person name="Nusbaum C."/>
            <person name="Birren B."/>
        </authorList>
    </citation>
    <scope>NUCLEOTIDE SEQUENCE [LARGE SCALE GENOMIC DNA]</scope>
    <source>
        <strain evidence="3 4">NF135/5.C10</strain>
    </source>
</reference>
<reference evidence="3 4" key="2">
    <citation type="submission" date="2013-02" db="EMBL/GenBank/DDBJ databases">
        <title>The Genome Sequence of Plasmodium falciparum NF135/5.C10.</title>
        <authorList>
            <consortium name="The Broad Institute Genome Sequencing Platform"/>
            <consortium name="The Broad Institute Genome Sequencing Center for Infectious Disease"/>
            <person name="Neafsey D."/>
            <person name="Cheeseman I."/>
            <person name="Volkman S."/>
            <person name="Adams J."/>
            <person name="Walker B."/>
            <person name="Young S.K."/>
            <person name="Zeng Q."/>
            <person name="Gargeya S."/>
            <person name="Fitzgerald M."/>
            <person name="Haas B."/>
            <person name="Abouelleil A."/>
            <person name="Alvarado L."/>
            <person name="Arachchi H.M."/>
            <person name="Berlin A.M."/>
            <person name="Chapman S.B."/>
            <person name="Dewar J."/>
            <person name="Goldberg J."/>
            <person name="Griggs A."/>
            <person name="Gujja S."/>
            <person name="Hansen M."/>
            <person name="Howarth C."/>
            <person name="Imamovic A."/>
            <person name="Larimer J."/>
            <person name="McCowan C."/>
            <person name="Murphy C."/>
            <person name="Neiman D."/>
            <person name="Pearson M."/>
            <person name="Priest M."/>
            <person name="Roberts A."/>
            <person name="Saif S."/>
            <person name="Shea T."/>
            <person name="Sisk P."/>
            <person name="Sykes S."/>
            <person name="Wortman J."/>
            <person name="Nusbaum C."/>
            <person name="Birren B."/>
        </authorList>
    </citation>
    <scope>NUCLEOTIDE SEQUENCE [LARGE SCALE GENOMIC DNA]</scope>
    <source>
        <strain evidence="3 4">NF135/5.C10</strain>
    </source>
</reference>